<proteinExistence type="predicted"/>
<sequence>MGTFVVETNAQFPSDIDLLWDAMRKAIILTEQWYENRQLSH</sequence>
<dbReference type="STRING" id="51642.NSMM_400085"/>
<reference evidence="1 2" key="1">
    <citation type="submission" date="2016-10" db="EMBL/GenBank/DDBJ databases">
        <authorList>
            <person name="de Groot N.N."/>
        </authorList>
    </citation>
    <scope>NUCLEOTIDE SEQUENCE [LARGE SCALE GENOMIC DNA]</scope>
    <source>
        <strain evidence="1">1</strain>
    </source>
</reference>
<protein>
    <submittedName>
        <fullName evidence="1">Uncharacterized protein</fullName>
    </submittedName>
</protein>
<dbReference type="AlphaFoldDB" id="A0A1G5SF55"/>
<dbReference type="Proteomes" id="UP000198729">
    <property type="component" value="Unassembled WGS sequence"/>
</dbReference>
<keyword evidence="2" id="KW-1185">Reference proteome</keyword>
<dbReference type="EMBL" id="FMWO01000048">
    <property type="protein sequence ID" value="SCZ85607.1"/>
    <property type="molecule type" value="Genomic_DNA"/>
</dbReference>
<gene>
    <name evidence="1" type="ORF">NSMM_400085</name>
</gene>
<accession>A0A1G5SF55</accession>
<organism evidence="1 2">
    <name type="scientific">Nitrosomonas mobilis</name>
    <dbReference type="NCBI Taxonomy" id="51642"/>
    <lineage>
        <taxon>Bacteria</taxon>
        <taxon>Pseudomonadati</taxon>
        <taxon>Pseudomonadota</taxon>
        <taxon>Betaproteobacteria</taxon>
        <taxon>Nitrosomonadales</taxon>
        <taxon>Nitrosomonadaceae</taxon>
        <taxon>Nitrosomonas</taxon>
    </lineage>
</organism>
<evidence type="ECO:0000313" key="2">
    <source>
        <dbReference type="Proteomes" id="UP000198729"/>
    </source>
</evidence>
<name>A0A1G5SF55_9PROT</name>
<evidence type="ECO:0000313" key="1">
    <source>
        <dbReference type="EMBL" id="SCZ85607.1"/>
    </source>
</evidence>